<gene>
    <name evidence="5" type="ORF">A2175_00550</name>
</gene>
<dbReference type="AlphaFoldDB" id="A0A1G2DZ18"/>
<evidence type="ECO:0000256" key="1">
    <source>
        <dbReference type="ARBA" id="ARBA00022679"/>
    </source>
</evidence>
<dbReference type="Pfam" id="PF13207">
    <property type="entry name" value="AAA_17"/>
    <property type="match status" value="1"/>
</dbReference>
<evidence type="ECO:0000256" key="3">
    <source>
        <dbReference type="ARBA" id="ARBA00022741"/>
    </source>
</evidence>
<keyword evidence="1" id="KW-0808">Transferase</keyword>
<protein>
    <recommendedName>
        <fullName evidence="7">Adenylate kinase</fullName>
    </recommendedName>
</protein>
<keyword evidence="3" id="KW-0547">Nucleotide-binding</keyword>
<evidence type="ECO:0000256" key="4">
    <source>
        <dbReference type="ARBA" id="ARBA00022777"/>
    </source>
</evidence>
<proteinExistence type="predicted"/>
<dbReference type="GO" id="GO:0009165">
    <property type="term" value="P:nucleotide biosynthetic process"/>
    <property type="evidence" value="ECO:0007669"/>
    <property type="project" value="UniProtKB-KW"/>
</dbReference>
<sequence>MKFPIFKTKIQGIKKRFDLNNPREREEYFQLKTGQEIKKLRDYFKKGNTFVAYLMGKKNSGKGTYSKMFAEIVDPKSIEHFSIGDMIRKVDKELKDKNKRKELIEFLDKNYRGWYQIKELIKALESRSTKTLLPTELILVLVKREIAERKKKTLFIDGFPRDLDQINFTLFFRDLIGYRDDPDIFILINVPERVIDERIKYRMICPLCQTSRNLKLLPTSKIGYDNDKKEFYLLCDNPRCQAVRMVRKEGDEKGIKPIKERLKRDEKLIEQAFYLHGISKVFLRNSVPQSLAKSNLDDYEITPEYYYQRDEKNKKIKVLEKLWVVPDDEKKPSYSLLPPPVVVSLIKQIVKVLGI</sequence>
<comment type="caution">
    <text evidence="5">The sequence shown here is derived from an EMBL/GenBank/DDBJ whole genome shotgun (WGS) entry which is preliminary data.</text>
</comment>
<name>A0A1G2DZ18_9BACT</name>
<reference evidence="5 6" key="1">
    <citation type="journal article" date="2016" name="Nat. Commun.">
        <title>Thousands of microbial genomes shed light on interconnected biogeochemical processes in an aquifer system.</title>
        <authorList>
            <person name="Anantharaman K."/>
            <person name="Brown C.T."/>
            <person name="Hug L.A."/>
            <person name="Sharon I."/>
            <person name="Castelle C.J."/>
            <person name="Probst A.J."/>
            <person name="Thomas B.C."/>
            <person name="Singh A."/>
            <person name="Wilkins M.J."/>
            <person name="Karaoz U."/>
            <person name="Brodie E.L."/>
            <person name="Williams K.H."/>
            <person name="Hubbard S.S."/>
            <person name="Banfield J.F."/>
        </authorList>
    </citation>
    <scope>NUCLEOTIDE SEQUENCE [LARGE SCALE GENOMIC DNA]</scope>
</reference>
<keyword evidence="4" id="KW-0418">Kinase</keyword>
<dbReference type="PANTHER" id="PTHR23359">
    <property type="entry name" value="NUCLEOTIDE KINASE"/>
    <property type="match status" value="1"/>
</dbReference>
<dbReference type="GO" id="GO:0019205">
    <property type="term" value="F:nucleobase-containing compound kinase activity"/>
    <property type="evidence" value="ECO:0007669"/>
    <property type="project" value="InterPro"/>
</dbReference>
<evidence type="ECO:0000313" key="5">
    <source>
        <dbReference type="EMBL" id="OGZ18763.1"/>
    </source>
</evidence>
<dbReference type="InterPro" id="IPR000850">
    <property type="entry name" value="Adenylat/UMP-CMP_kin"/>
</dbReference>
<dbReference type="InterPro" id="IPR033690">
    <property type="entry name" value="Adenylat_kinase_CS"/>
</dbReference>
<evidence type="ECO:0008006" key="7">
    <source>
        <dbReference type="Google" id="ProtNLM"/>
    </source>
</evidence>
<keyword evidence="2" id="KW-0545">Nucleotide biosynthesis</keyword>
<organism evidence="5 6">
    <name type="scientific">Candidatus Nealsonbacteria bacterium RBG_13_42_11</name>
    <dbReference type="NCBI Taxonomy" id="1801663"/>
    <lineage>
        <taxon>Bacteria</taxon>
        <taxon>Candidatus Nealsoniibacteriota</taxon>
    </lineage>
</organism>
<evidence type="ECO:0000313" key="6">
    <source>
        <dbReference type="Proteomes" id="UP000176755"/>
    </source>
</evidence>
<dbReference type="STRING" id="1801663.A2175_00550"/>
<dbReference type="GO" id="GO:0005524">
    <property type="term" value="F:ATP binding"/>
    <property type="evidence" value="ECO:0007669"/>
    <property type="project" value="InterPro"/>
</dbReference>
<dbReference type="EMBL" id="MHLY01000007">
    <property type="protein sequence ID" value="OGZ18763.1"/>
    <property type="molecule type" value="Genomic_DNA"/>
</dbReference>
<evidence type="ECO:0000256" key="2">
    <source>
        <dbReference type="ARBA" id="ARBA00022727"/>
    </source>
</evidence>
<accession>A0A1G2DZ18</accession>
<dbReference type="Gene3D" id="3.40.50.300">
    <property type="entry name" value="P-loop containing nucleotide triphosphate hydrolases"/>
    <property type="match status" value="1"/>
</dbReference>
<dbReference type="PROSITE" id="PS00113">
    <property type="entry name" value="ADENYLATE_KINASE"/>
    <property type="match status" value="1"/>
</dbReference>
<dbReference type="SUPFAM" id="SSF52540">
    <property type="entry name" value="P-loop containing nucleoside triphosphate hydrolases"/>
    <property type="match status" value="1"/>
</dbReference>
<dbReference type="InterPro" id="IPR027417">
    <property type="entry name" value="P-loop_NTPase"/>
</dbReference>
<dbReference type="Proteomes" id="UP000176755">
    <property type="component" value="Unassembled WGS sequence"/>
</dbReference>